<name>A0A2T0WPJ1_9BACT</name>
<sequence length="501" mass="54306">MATVLATPGVYIEEKSAFASSVVPVATAIPAFLGYTQKAARGTKSLKNIPTRISSFAEFEQFFGGAPKVKFNISADEKSVTGYKLEVEPNSRYILHAAVKFFYSNGGGNCYIQSVGDYSAGIEAKDFNDDASGAGLPQLLKYNEPTILVIPEAVLLPKNDCYSLQQAMLSHCGFATKNRFAILDVFDGFKDRTYDENDIINQFREGVGANFLQWGAAYYPFVQTTITSASDINFTNVANSADLIAILSKDVDDDLESGRINEARANAIKEELAKIEAASTTEEISSLQSTLKVVSPKLNSILGEIAEFLNQLPPSSGMAGVYAMVDSSINVAKSPANLSLGSVIAPSVQITKDTQEELNLPLNGKAINAIRTFQGKGVLVWGARTLDGNSQDWRYISVRRTMTFIEQSIKSAAEGFVFDPNNATTWSTLKATVTNFLANQWQSGILAGQSTDDAFSVEIGLGTTMTPNDILDGILKMTIRVAIVRPAEFIVITFEQQQQKS</sequence>
<comment type="similarity">
    <text evidence="1">Belongs to the myoviridae tail sheath protein family.</text>
</comment>
<dbReference type="PANTHER" id="PTHR35861">
    <property type="match status" value="1"/>
</dbReference>
<accession>A0A2T0WPJ1</accession>
<evidence type="ECO:0000259" key="2">
    <source>
        <dbReference type="Pfam" id="PF17482"/>
    </source>
</evidence>
<reference evidence="3 4" key="1">
    <citation type="submission" date="2018-03" db="EMBL/GenBank/DDBJ databases">
        <title>Genomic Encyclopedia of Archaeal and Bacterial Type Strains, Phase II (KMG-II): from individual species to whole genera.</title>
        <authorList>
            <person name="Goeker M."/>
        </authorList>
    </citation>
    <scope>NUCLEOTIDE SEQUENCE [LARGE SCALE GENOMIC DNA]</scope>
    <source>
        <strain evidence="3 4">DSM 27929</strain>
    </source>
</reference>
<organism evidence="3 4">
    <name type="scientific">Mongoliibacter ruber</name>
    <dbReference type="NCBI Taxonomy" id="1750599"/>
    <lineage>
        <taxon>Bacteria</taxon>
        <taxon>Pseudomonadati</taxon>
        <taxon>Bacteroidota</taxon>
        <taxon>Cytophagia</taxon>
        <taxon>Cytophagales</taxon>
        <taxon>Cyclobacteriaceae</taxon>
        <taxon>Mongoliibacter</taxon>
    </lineage>
</organism>
<evidence type="ECO:0000256" key="1">
    <source>
        <dbReference type="ARBA" id="ARBA00008005"/>
    </source>
</evidence>
<dbReference type="Gene3D" id="3.40.50.11780">
    <property type="match status" value="1"/>
</dbReference>
<evidence type="ECO:0000313" key="4">
    <source>
        <dbReference type="Proteomes" id="UP000238157"/>
    </source>
</evidence>
<evidence type="ECO:0000313" key="3">
    <source>
        <dbReference type="EMBL" id="PRY88612.1"/>
    </source>
</evidence>
<dbReference type="Proteomes" id="UP000238157">
    <property type="component" value="Unassembled WGS sequence"/>
</dbReference>
<dbReference type="InterPro" id="IPR052042">
    <property type="entry name" value="Tail_sheath_structural"/>
</dbReference>
<feature type="domain" description="Tail sheath protein C-terminal" evidence="2">
    <location>
        <begin position="390"/>
        <end position="496"/>
    </location>
</feature>
<dbReference type="EMBL" id="PVTR01000004">
    <property type="protein sequence ID" value="PRY88612.1"/>
    <property type="molecule type" value="Genomic_DNA"/>
</dbReference>
<comment type="caution">
    <text evidence="3">The sequence shown here is derived from an EMBL/GenBank/DDBJ whole genome shotgun (WGS) entry which is preliminary data.</text>
</comment>
<dbReference type="RefSeq" id="WP_106133331.1">
    <property type="nucleotide sequence ID" value="NZ_PVTR01000004.1"/>
</dbReference>
<dbReference type="AlphaFoldDB" id="A0A2T0WPJ1"/>
<proteinExistence type="inferred from homology"/>
<keyword evidence="4" id="KW-1185">Reference proteome</keyword>
<dbReference type="Pfam" id="PF17482">
    <property type="entry name" value="Phage_sheath_1C"/>
    <property type="match status" value="1"/>
</dbReference>
<dbReference type="PANTHER" id="PTHR35861:SF1">
    <property type="entry name" value="PHAGE TAIL SHEATH PROTEIN"/>
    <property type="match status" value="1"/>
</dbReference>
<dbReference type="InterPro" id="IPR020287">
    <property type="entry name" value="Tail_sheath_C"/>
</dbReference>
<gene>
    <name evidence="3" type="ORF">CLW00_104263</name>
</gene>
<protein>
    <recommendedName>
        <fullName evidence="2">Tail sheath protein C-terminal domain-containing protein</fullName>
    </recommendedName>
</protein>
<dbReference type="OrthoDB" id="9767864at2"/>